<evidence type="ECO:0000313" key="12">
    <source>
        <dbReference type="EMBL" id="KAK0148467.1"/>
    </source>
</evidence>
<feature type="compositionally biased region" description="Acidic residues" evidence="10">
    <location>
        <begin position="56"/>
        <end position="71"/>
    </location>
</feature>
<dbReference type="GO" id="GO:0006355">
    <property type="term" value="P:regulation of DNA-templated transcription"/>
    <property type="evidence" value="ECO:0007669"/>
    <property type="project" value="InterPro"/>
</dbReference>
<accession>A0AA47MXJ0</accession>
<feature type="region of interest" description="Disordered" evidence="10">
    <location>
        <begin position="26"/>
        <end position="72"/>
    </location>
</feature>
<evidence type="ECO:0000259" key="11">
    <source>
        <dbReference type="Pfam" id="PF10497"/>
    </source>
</evidence>
<evidence type="ECO:0000256" key="10">
    <source>
        <dbReference type="SAM" id="MobiDB-lite"/>
    </source>
</evidence>
<keyword evidence="13" id="KW-1185">Reference proteome</keyword>
<keyword evidence="3" id="KW-0963">Cytoplasm</keyword>
<organism evidence="12 13">
    <name type="scientific">Merluccius polli</name>
    <name type="common">Benguela hake</name>
    <name type="synonym">Merluccius cadenati</name>
    <dbReference type="NCBI Taxonomy" id="89951"/>
    <lineage>
        <taxon>Eukaryota</taxon>
        <taxon>Metazoa</taxon>
        <taxon>Chordata</taxon>
        <taxon>Craniata</taxon>
        <taxon>Vertebrata</taxon>
        <taxon>Euteleostomi</taxon>
        <taxon>Actinopterygii</taxon>
        <taxon>Neopterygii</taxon>
        <taxon>Teleostei</taxon>
        <taxon>Neoteleostei</taxon>
        <taxon>Acanthomorphata</taxon>
        <taxon>Zeiogadaria</taxon>
        <taxon>Gadariae</taxon>
        <taxon>Gadiformes</taxon>
        <taxon>Gadoidei</taxon>
        <taxon>Merlucciidae</taxon>
        <taxon>Merluccius</taxon>
    </lineage>
</organism>
<feature type="compositionally biased region" description="Basic and acidic residues" evidence="10">
    <location>
        <begin position="250"/>
        <end position="271"/>
    </location>
</feature>
<dbReference type="Proteomes" id="UP001174136">
    <property type="component" value="Unassembled WGS sequence"/>
</dbReference>
<dbReference type="GO" id="GO:0051301">
    <property type="term" value="P:cell division"/>
    <property type="evidence" value="ECO:0007669"/>
    <property type="project" value="UniProtKB-KW"/>
</dbReference>
<gene>
    <name evidence="12" type="primary">Cdca7l</name>
    <name evidence="12" type="ORF">N1851_011213</name>
</gene>
<evidence type="ECO:0000256" key="6">
    <source>
        <dbReference type="ARBA" id="ARBA00022843"/>
    </source>
</evidence>
<evidence type="ECO:0000256" key="7">
    <source>
        <dbReference type="ARBA" id="ARBA00023015"/>
    </source>
</evidence>
<protein>
    <submittedName>
        <fullName evidence="12">Cell division cycle-associated 7-like protein</fullName>
    </submittedName>
</protein>
<feature type="region of interest" description="Disordered" evidence="10">
    <location>
        <begin position="221"/>
        <end position="284"/>
    </location>
</feature>
<feature type="compositionally biased region" description="Acidic residues" evidence="10">
    <location>
        <begin position="27"/>
        <end position="48"/>
    </location>
</feature>
<keyword evidence="5" id="KW-0597">Phosphoprotein</keyword>
<dbReference type="AlphaFoldDB" id="A0AA47MXJ0"/>
<dbReference type="EMBL" id="JAOPHQ010002021">
    <property type="protein sequence ID" value="KAK0148467.1"/>
    <property type="molecule type" value="Genomic_DNA"/>
</dbReference>
<feature type="region of interest" description="Disordered" evidence="10">
    <location>
        <begin position="154"/>
        <end position="189"/>
    </location>
</feature>
<comment type="caution">
    <text evidence="12">The sequence shown here is derived from an EMBL/GenBank/DDBJ whole genome shotgun (WGS) entry which is preliminary data.</text>
</comment>
<evidence type="ECO:0000256" key="4">
    <source>
        <dbReference type="ARBA" id="ARBA00022499"/>
    </source>
</evidence>
<dbReference type="InterPro" id="IPR040221">
    <property type="entry name" value="CDCA7/CDA7L"/>
</dbReference>
<keyword evidence="7" id="KW-0805">Transcription regulation</keyword>
<name>A0AA47MXJ0_MERPO</name>
<keyword evidence="12" id="KW-0132">Cell division</keyword>
<keyword evidence="9" id="KW-0539">Nucleus</keyword>
<keyword evidence="8" id="KW-0804">Transcription</keyword>
<dbReference type="GO" id="GO:0005634">
    <property type="term" value="C:nucleus"/>
    <property type="evidence" value="ECO:0007669"/>
    <property type="project" value="UniProtKB-SubCell"/>
</dbReference>
<feature type="domain" description="Zinc-finger" evidence="11">
    <location>
        <begin position="340"/>
        <end position="437"/>
    </location>
</feature>
<keyword evidence="12" id="KW-0131">Cell cycle</keyword>
<reference evidence="12" key="1">
    <citation type="journal article" date="2023" name="Front. Mar. Sci.">
        <title>A new Merluccius polli reference genome to investigate the effects of global change in West African waters.</title>
        <authorList>
            <person name="Mateo J.L."/>
            <person name="Blanco-Fernandez C."/>
            <person name="Garcia-Vazquez E."/>
            <person name="Machado-Schiaffino G."/>
        </authorList>
    </citation>
    <scope>NUCLEOTIDE SEQUENCE</scope>
    <source>
        <strain evidence="12">C29</strain>
        <tissue evidence="12">Fin</tissue>
    </source>
</reference>
<dbReference type="GO" id="GO:0005737">
    <property type="term" value="C:cytoplasm"/>
    <property type="evidence" value="ECO:0007669"/>
    <property type="project" value="UniProtKB-SubCell"/>
</dbReference>
<dbReference type="InterPro" id="IPR018866">
    <property type="entry name" value="Znf-4CXXC_R1"/>
</dbReference>
<evidence type="ECO:0000256" key="2">
    <source>
        <dbReference type="ARBA" id="ARBA00004496"/>
    </source>
</evidence>
<dbReference type="Pfam" id="PF10497">
    <property type="entry name" value="zf-4CXXC_R1"/>
    <property type="match status" value="1"/>
</dbReference>
<evidence type="ECO:0000256" key="9">
    <source>
        <dbReference type="ARBA" id="ARBA00023242"/>
    </source>
</evidence>
<evidence type="ECO:0000256" key="3">
    <source>
        <dbReference type="ARBA" id="ARBA00022490"/>
    </source>
</evidence>
<evidence type="ECO:0000256" key="1">
    <source>
        <dbReference type="ARBA" id="ARBA00004123"/>
    </source>
</evidence>
<keyword evidence="4" id="KW-1017">Isopeptide bond</keyword>
<dbReference type="PANTHER" id="PTHR31169:SF4">
    <property type="entry name" value="CELL DIVISION CYCLE-ASSOCIATED 7-LIKE PROTEIN"/>
    <property type="match status" value="1"/>
</dbReference>
<sequence>MTLTSKTSCYKSKFITAELASLFSQSGDEEEFKGFSDDEEKEVEVEEASNDKTVESEDSDMDTGFYSDDEAAPPRRSLCVALKFPSKRVPTPKQELPEKEKKEVKVKMNAKKKELVAGAATPLRRTSARKKLKEVVVKAEKKNEVVLVVAAAAPPPLRRGARERKKQEEAVKEEEEEKKVEEGGEEEALCLSLRKRDKNIMENKAMLAQLFADLSTMAELTSHNTPQKRKSSVGEKPSPRKRRPELQAGSERRNPSRKARPPEHFGVEEKPVSPGGGGRGPRMVDIRRLVEVDEDGVKRVKKRRVSQGSKRGQYVVCSVDQITKEDLDNIAYRAKDKIWDKDHGSSCHQCRQKTLDTKTMCRSGYCVGGKGQFCGPCLKNRYGEDVREVLLDPTWSCPLCRGVCNCSLCRKREGRCATGILVGLARYNGHDNVHQYLQR</sequence>
<evidence type="ECO:0000313" key="13">
    <source>
        <dbReference type="Proteomes" id="UP001174136"/>
    </source>
</evidence>
<proteinExistence type="predicted"/>
<dbReference type="PANTHER" id="PTHR31169">
    <property type="entry name" value="OS05G0300700 PROTEIN"/>
    <property type="match status" value="1"/>
</dbReference>
<evidence type="ECO:0000256" key="5">
    <source>
        <dbReference type="ARBA" id="ARBA00022553"/>
    </source>
</evidence>
<comment type="subcellular location">
    <subcellularLocation>
        <location evidence="2">Cytoplasm</location>
    </subcellularLocation>
    <subcellularLocation>
        <location evidence="1">Nucleus</location>
    </subcellularLocation>
</comment>
<keyword evidence="6" id="KW-0832">Ubl conjugation</keyword>
<evidence type="ECO:0000256" key="8">
    <source>
        <dbReference type="ARBA" id="ARBA00023163"/>
    </source>
</evidence>